<dbReference type="InterPro" id="IPR011333">
    <property type="entry name" value="SKP1/BTB/POZ_sf"/>
</dbReference>
<organism evidence="2 3">
    <name type="scientific">Bimuria novae-zelandiae CBS 107.79</name>
    <dbReference type="NCBI Taxonomy" id="1447943"/>
    <lineage>
        <taxon>Eukaryota</taxon>
        <taxon>Fungi</taxon>
        <taxon>Dikarya</taxon>
        <taxon>Ascomycota</taxon>
        <taxon>Pezizomycotina</taxon>
        <taxon>Dothideomycetes</taxon>
        <taxon>Pleosporomycetidae</taxon>
        <taxon>Pleosporales</taxon>
        <taxon>Massarineae</taxon>
        <taxon>Didymosphaeriaceae</taxon>
        <taxon>Bimuria</taxon>
    </lineage>
</organism>
<feature type="domain" description="BTB" evidence="1">
    <location>
        <begin position="1"/>
        <end position="54"/>
    </location>
</feature>
<name>A0A6A5V129_9PLEO</name>
<dbReference type="Gene3D" id="3.30.710.10">
    <property type="entry name" value="Potassium Channel Kv1.1, Chain A"/>
    <property type="match status" value="1"/>
</dbReference>
<dbReference type="OrthoDB" id="1022638at2759"/>
<dbReference type="PROSITE" id="PS50097">
    <property type="entry name" value="BTB"/>
    <property type="match status" value="1"/>
</dbReference>
<evidence type="ECO:0000313" key="2">
    <source>
        <dbReference type="EMBL" id="KAF1970370.1"/>
    </source>
</evidence>
<evidence type="ECO:0000259" key="1">
    <source>
        <dbReference type="PROSITE" id="PS50097"/>
    </source>
</evidence>
<dbReference type="EMBL" id="ML976701">
    <property type="protein sequence ID" value="KAF1970370.1"/>
    <property type="molecule type" value="Genomic_DNA"/>
</dbReference>
<dbReference type="InterPro" id="IPR000210">
    <property type="entry name" value="BTB/POZ_dom"/>
</dbReference>
<proteinExistence type="predicted"/>
<gene>
    <name evidence="2" type="ORF">BU23DRAFT_433258</name>
</gene>
<protein>
    <recommendedName>
        <fullName evidence="1">BTB domain-containing protein</fullName>
    </recommendedName>
</protein>
<feature type="non-terminal residue" evidence="2">
    <location>
        <position position="1"/>
    </location>
</feature>
<dbReference type="AlphaFoldDB" id="A0A6A5V129"/>
<accession>A0A6A5V129</accession>
<feature type="non-terminal residue" evidence="2">
    <location>
        <position position="161"/>
    </location>
</feature>
<dbReference type="PANTHER" id="PTHR47843">
    <property type="entry name" value="BTB DOMAIN-CONTAINING PROTEIN-RELATED"/>
    <property type="match status" value="1"/>
</dbReference>
<keyword evidence="3" id="KW-1185">Reference proteome</keyword>
<reference evidence="2" key="1">
    <citation type="journal article" date="2020" name="Stud. Mycol.">
        <title>101 Dothideomycetes genomes: a test case for predicting lifestyles and emergence of pathogens.</title>
        <authorList>
            <person name="Haridas S."/>
            <person name="Albert R."/>
            <person name="Binder M."/>
            <person name="Bloem J."/>
            <person name="Labutti K."/>
            <person name="Salamov A."/>
            <person name="Andreopoulos B."/>
            <person name="Baker S."/>
            <person name="Barry K."/>
            <person name="Bills G."/>
            <person name="Bluhm B."/>
            <person name="Cannon C."/>
            <person name="Castanera R."/>
            <person name="Culley D."/>
            <person name="Daum C."/>
            <person name="Ezra D."/>
            <person name="Gonzalez J."/>
            <person name="Henrissat B."/>
            <person name="Kuo A."/>
            <person name="Liang C."/>
            <person name="Lipzen A."/>
            <person name="Lutzoni F."/>
            <person name="Magnuson J."/>
            <person name="Mondo S."/>
            <person name="Nolan M."/>
            <person name="Ohm R."/>
            <person name="Pangilinan J."/>
            <person name="Park H.-J."/>
            <person name="Ramirez L."/>
            <person name="Alfaro M."/>
            <person name="Sun H."/>
            <person name="Tritt A."/>
            <person name="Yoshinaga Y."/>
            <person name="Zwiers L.-H."/>
            <person name="Turgeon B."/>
            <person name="Goodwin S."/>
            <person name="Spatafora J."/>
            <person name="Crous P."/>
            <person name="Grigoriev I."/>
        </authorList>
    </citation>
    <scope>NUCLEOTIDE SEQUENCE</scope>
    <source>
        <strain evidence="2">CBS 107.79</strain>
    </source>
</reference>
<dbReference type="PANTHER" id="PTHR47843:SF2">
    <property type="entry name" value="BTB DOMAIN-CONTAINING PROTEIN"/>
    <property type="match status" value="1"/>
</dbReference>
<dbReference type="Proteomes" id="UP000800036">
    <property type="component" value="Unassembled WGS sequence"/>
</dbReference>
<evidence type="ECO:0000313" key="3">
    <source>
        <dbReference type="Proteomes" id="UP000800036"/>
    </source>
</evidence>
<sequence>LLCSSSKFFQAATKDEWDALRPGDQKQTVTVEFEPDLFKSYVHWLYSGTIPRPDNDEPSFDYYEYLARLYVMGEEIMDISFKNVLLENFAAMTLRGSNNGTHRYPGRTTICIIYQGTIKESPLRRMVVGMYSALARENWHFQGLPEEAMVDILRAMAQRRP</sequence>